<gene>
    <name evidence="1" type="ORF">JOC49_000889</name>
</gene>
<organism evidence="1 2">
    <name type="scientific">Fusibacter tunisiensis</name>
    <dbReference type="NCBI Taxonomy" id="1008308"/>
    <lineage>
        <taxon>Bacteria</taxon>
        <taxon>Bacillati</taxon>
        <taxon>Bacillota</taxon>
        <taxon>Clostridia</taxon>
        <taxon>Eubacteriales</taxon>
        <taxon>Eubacteriales Family XII. Incertae Sedis</taxon>
        <taxon>Fusibacter</taxon>
    </lineage>
</organism>
<dbReference type="EMBL" id="JAFBDT010000004">
    <property type="protein sequence ID" value="MBM7561369.1"/>
    <property type="molecule type" value="Genomic_DNA"/>
</dbReference>
<accession>A0ABS2MPN0</accession>
<evidence type="ECO:0000313" key="1">
    <source>
        <dbReference type="EMBL" id="MBM7561369.1"/>
    </source>
</evidence>
<dbReference type="SUPFAM" id="SSF48452">
    <property type="entry name" value="TPR-like"/>
    <property type="match status" value="1"/>
</dbReference>
<dbReference type="RefSeq" id="WP_204662811.1">
    <property type="nucleotide sequence ID" value="NZ_JAFBDT010000004.1"/>
</dbReference>
<protein>
    <submittedName>
        <fullName evidence="1">Tetratricopeptide (TPR) repeat protein</fullName>
    </submittedName>
</protein>
<dbReference type="Gene3D" id="1.25.40.10">
    <property type="entry name" value="Tetratricopeptide repeat domain"/>
    <property type="match status" value="2"/>
</dbReference>
<name>A0ABS2MPN0_9FIRM</name>
<evidence type="ECO:0000313" key="2">
    <source>
        <dbReference type="Proteomes" id="UP000767854"/>
    </source>
</evidence>
<sequence length="612" mass="71166">MTLFNKIFSRILDTYYINIDEFAMEIDRHPSRIRHWKTDSKPGKYIIDTLSNALIKQIQFINDDSKNKIFMDDIIQIIEFNTVDSDSLLAALNSENTIESFIKALIHISYSYDNKTHNIHKRKNSGSSQINQAQLELDVRFAQAFEASGDFESAKNKYLEILETYKSILDPHMRALIYSYIGFVGFILLQNSEDSSFFDETVRYYTLCIKDFNKLKYPLEYAIVLKKFGSLHLFQSEFFDSEHNIEKALHYYNEALKYAQLSNSNIERLKILHNIALAYTRLAINIDPLVNVDKSIQLFNLIFENDLTEVHEFKAQCEMNIGLAYSSKIKLKFSNESAENALRYLNSALNYFTLERNPHYYAIIKNSIGMAYTSIATIVDAKKNNLKALDALKEVLWIYSKHEDHRVLFIVHNNLVSVYIDLFILTTNEEYLIYAKLSIDYLEKTVAHSDLNVKSMSYFTLLGLYNSALYEVGRISSPDLVLQPFDRIINHHKSKLYPIHLADCINSKCNALLNIYNKSKSKEYLEACLLYKDQLFDAFNALSSPIKFGNLNIFYGMVYSNLYQHQGSDLYKELSKEHYDKAISIFNKTDYVDKNAVIRSKINELQKSPIRY</sequence>
<keyword evidence="2" id="KW-1185">Reference proteome</keyword>
<reference evidence="1 2" key="1">
    <citation type="submission" date="2021-01" db="EMBL/GenBank/DDBJ databases">
        <title>Genomic Encyclopedia of Type Strains, Phase IV (KMG-IV): sequencing the most valuable type-strain genomes for metagenomic binning, comparative biology and taxonomic classification.</title>
        <authorList>
            <person name="Goeker M."/>
        </authorList>
    </citation>
    <scope>NUCLEOTIDE SEQUENCE [LARGE SCALE GENOMIC DNA]</scope>
    <source>
        <strain evidence="1 2">DSM 24436</strain>
    </source>
</reference>
<comment type="caution">
    <text evidence="1">The sequence shown here is derived from an EMBL/GenBank/DDBJ whole genome shotgun (WGS) entry which is preliminary data.</text>
</comment>
<proteinExistence type="predicted"/>
<dbReference type="InterPro" id="IPR011990">
    <property type="entry name" value="TPR-like_helical_dom_sf"/>
</dbReference>
<dbReference type="Proteomes" id="UP000767854">
    <property type="component" value="Unassembled WGS sequence"/>
</dbReference>